<reference evidence="3" key="1">
    <citation type="journal article" date="2021" name="Arch. Microbiol.">
        <title>Methyloradius palustris gen. nov., sp. nov., a methanol-oxidizing bacterium isolated from snow.</title>
        <authorList>
            <person name="Miyadera T."/>
            <person name="Kojima H."/>
            <person name="Fukui M."/>
        </authorList>
    </citation>
    <scope>NUCLEOTIDE SEQUENCE</scope>
    <source>
        <strain evidence="3">Zm11</strain>
    </source>
</reference>
<feature type="compositionally biased region" description="Low complexity" evidence="1">
    <location>
        <begin position="372"/>
        <end position="395"/>
    </location>
</feature>
<protein>
    <submittedName>
        <fullName evidence="3">Flagellar hook-length control protein FliK</fullName>
    </submittedName>
</protein>
<dbReference type="InterPro" id="IPR038610">
    <property type="entry name" value="FliK-like_C_sf"/>
</dbReference>
<feature type="compositionally biased region" description="Low complexity" evidence="1">
    <location>
        <begin position="24"/>
        <end position="35"/>
    </location>
</feature>
<organism evidence="3 4">
    <name type="scientific">Methyloradius palustris</name>
    <dbReference type="NCBI Taxonomy" id="2778876"/>
    <lineage>
        <taxon>Bacteria</taxon>
        <taxon>Pseudomonadati</taxon>
        <taxon>Pseudomonadota</taxon>
        <taxon>Betaproteobacteria</taxon>
        <taxon>Nitrosomonadales</taxon>
        <taxon>Methylophilaceae</taxon>
        <taxon>Methyloradius</taxon>
    </lineage>
</organism>
<keyword evidence="3" id="KW-0969">Cilium</keyword>
<keyword evidence="3" id="KW-0282">Flagellum</keyword>
<proteinExistence type="predicted"/>
<accession>A0A8D5GDJ2</accession>
<dbReference type="Pfam" id="PF02120">
    <property type="entry name" value="Flg_hook"/>
    <property type="match status" value="1"/>
</dbReference>
<gene>
    <name evidence="3" type="primary">fliK</name>
    <name evidence="3" type="ORF">ZMTM_17320</name>
</gene>
<feature type="region of interest" description="Disordered" evidence="1">
    <location>
        <begin position="372"/>
        <end position="402"/>
    </location>
</feature>
<feature type="compositionally biased region" description="Polar residues" evidence="1">
    <location>
        <begin position="1"/>
        <end position="23"/>
    </location>
</feature>
<name>A0A8D5GDJ2_9PROT</name>
<keyword evidence="4" id="KW-1185">Reference proteome</keyword>
<dbReference type="InterPro" id="IPR052563">
    <property type="entry name" value="FliK"/>
</dbReference>
<evidence type="ECO:0000313" key="4">
    <source>
        <dbReference type="Proteomes" id="UP000826722"/>
    </source>
</evidence>
<sequence>MQNLSLQSPQNSALTKMSALSKQDSTANSAANADAGPAFKDVLSNQVRSQQSETKQLSQTKTQSAQGITKATPPKQTQSVDAKPAEQIKDKNTADDSKMPAVQDGAALTLEDLDAAKKIKKLAESAELDISKADAPSPQPLPTDAALAALSIPVQATIAPVEARHGVLAKDDKLAVDVSNSASVADTLEPDTTQKLGLSLKEQADLTKSGAATTKADLSDWVDSVLPNQAKQADASLAATKLGAAALQELTAKSVTNNVVPNIAATTALNPLNAMQAASSNIINPTPGKTGWDQAIGQKVAWMVGSGEQSATLTLNPPDLGPLQVVIHVHNDQADTTFISDNSDVRRALQDGLSNLKDMLSQSGINLGQANINSSQQQEQQARQSSRDSSISNQNGFTTTEADAKPTLVTRISNGLVDTFA</sequence>
<dbReference type="Gene3D" id="3.30.750.140">
    <property type="match status" value="1"/>
</dbReference>
<dbReference type="AlphaFoldDB" id="A0A8D5GDJ2"/>
<feature type="region of interest" description="Disordered" evidence="1">
    <location>
        <begin position="1"/>
        <end position="100"/>
    </location>
</feature>
<feature type="compositionally biased region" description="Polar residues" evidence="1">
    <location>
        <begin position="43"/>
        <end position="80"/>
    </location>
</feature>
<evidence type="ECO:0000256" key="1">
    <source>
        <dbReference type="SAM" id="MobiDB-lite"/>
    </source>
</evidence>
<dbReference type="RefSeq" id="WP_221763559.1">
    <property type="nucleotide sequence ID" value="NZ_AP024110.1"/>
</dbReference>
<dbReference type="EMBL" id="AP024110">
    <property type="protein sequence ID" value="BCM25473.1"/>
    <property type="molecule type" value="Genomic_DNA"/>
</dbReference>
<evidence type="ECO:0000313" key="3">
    <source>
        <dbReference type="EMBL" id="BCM25473.1"/>
    </source>
</evidence>
<dbReference type="PANTHER" id="PTHR37533:SF2">
    <property type="entry name" value="FLAGELLAR HOOK-LENGTH CONTROL PROTEIN"/>
    <property type="match status" value="1"/>
</dbReference>
<dbReference type="KEGG" id="mpau:ZMTM_17320"/>
<feature type="domain" description="Flagellar hook-length control protein-like C-terminal" evidence="2">
    <location>
        <begin position="298"/>
        <end position="381"/>
    </location>
</feature>
<feature type="compositionally biased region" description="Basic and acidic residues" evidence="1">
    <location>
        <begin position="83"/>
        <end position="98"/>
    </location>
</feature>
<evidence type="ECO:0000259" key="2">
    <source>
        <dbReference type="Pfam" id="PF02120"/>
    </source>
</evidence>
<keyword evidence="3" id="KW-0966">Cell projection</keyword>
<dbReference type="CDD" id="cd17470">
    <property type="entry name" value="T3SS_Flik_C"/>
    <property type="match status" value="1"/>
</dbReference>
<dbReference type="PANTHER" id="PTHR37533">
    <property type="entry name" value="FLAGELLAR HOOK-LENGTH CONTROL PROTEIN"/>
    <property type="match status" value="1"/>
</dbReference>
<dbReference type="InterPro" id="IPR021136">
    <property type="entry name" value="Flagellar_hook_control-like_C"/>
</dbReference>
<dbReference type="Proteomes" id="UP000826722">
    <property type="component" value="Chromosome"/>
</dbReference>